<name>A0A1W1BTC4_9ZZZZ</name>
<reference evidence="1" key="1">
    <citation type="submission" date="2016-10" db="EMBL/GenBank/DDBJ databases">
        <authorList>
            <person name="de Groot N.N."/>
        </authorList>
    </citation>
    <scope>NUCLEOTIDE SEQUENCE</scope>
</reference>
<dbReference type="AlphaFoldDB" id="A0A1W1BTC4"/>
<evidence type="ECO:0000313" key="1">
    <source>
        <dbReference type="EMBL" id="SFV56734.1"/>
    </source>
</evidence>
<accession>A0A1W1BTC4</accession>
<gene>
    <name evidence="1" type="ORF">MNB_SV-10-459</name>
</gene>
<protein>
    <submittedName>
        <fullName evidence="1">Uncharacterized protein</fullName>
    </submittedName>
</protein>
<organism evidence="1">
    <name type="scientific">hydrothermal vent metagenome</name>
    <dbReference type="NCBI Taxonomy" id="652676"/>
    <lineage>
        <taxon>unclassified sequences</taxon>
        <taxon>metagenomes</taxon>
        <taxon>ecological metagenomes</taxon>
    </lineage>
</organism>
<proteinExistence type="predicted"/>
<sequence>MRIDDGSSVIVQIDFHDRFSFCKSCALMGMLHFQKAFPDLFLLYS</sequence>
<dbReference type="EMBL" id="FPHL01000014">
    <property type="protein sequence ID" value="SFV56734.1"/>
    <property type="molecule type" value="Genomic_DNA"/>
</dbReference>